<dbReference type="Gene3D" id="6.10.140.1330">
    <property type="match status" value="1"/>
</dbReference>
<accession>A0A7W4TPD8</accession>
<dbReference type="InterPro" id="IPR006153">
    <property type="entry name" value="Cation/H_exchanger_TM"/>
</dbReference>
<dbReference type="RefSeq" id="WP_183392363.1">
    <property type="nucleotide sequence ID" value="NZ_JACHVY010000003.1"/>
</dbReference>
<dbReference type="GO" id="GO:0005886">
    <property type="term" value="C:plasma membrane"/>
    <property type="evidence" value="ECO:0007669"/>
    <property type="project" value="UniProtKB-SubCell"/>
</dbReference>
<feature type="transmembrane region" description="Helical" evidence="10">
    <location>
        <begin position="223"/>
        <end position="248"/>
    </location>
</feature>
<keyword evidence="6" id="KW-0915">Sodium</keyword>
<evidence type="ECO:0000256" key="1">
    <source>
        <dbReference type="ARBA" id="ARBA00004651"/>
    </source>
</evidence>
<dbReference type="Pfam" id="PF00999">
    <property type="entry name" value="Na_H_Exchanger"/>
    <property type="match status" value="1"/>
</dbReference>
<keyword evidence="3" id="KW-1003">Cell membrane</keyword>
<dbReference type="InterPro" id="IPR013083">
    <property type="entry name" value="Znf_RING/FYVE/PHD"/>
</dbReference>
<evidence type="ECO:0000256" key="5">
    <source>
        <dbReference type="ARBA" id="ARBA00022989"/>
    </source>
</evidence>
<dbReference type="Pfam" id="PF02148">
    <property type="entry name" value="zf-UBP"/>
    <property type="match status" value="1"/>
</dbReference>
<evidence type="ECO:0000256" key="2">
    <source>
        <dbReference type="ARBA" id="ARBA00022448"/>
    </source>
</evidence>
<keyword evidence="4 10" id="KW-0812">Transmembrane</keyword>
<evidence type="ECO:0000256" key="6">
    <source>
        <dbReference type="ARBA" id="ARBA00023053"/>
    </source>
</evidence>
<dbReference type="GO" id="GO:0015385">
    <property type="term" value="F:sodium:proton antiporter activity"/>
    <property type="evidence" value="ECO:0007669"/>
    <property type="project" value="InterPro"/>
</dbReference>
<comment type="caution">
    <text evidence="12">The sequence shown here is derived from an EMBL/GenBank/DDBJ whole genome shotgun (WGS) entry which is preliminary data.</text>
</comment>
<dbReference type="InterPro" id="IPR001607">
    <property type="entry name" value="Znf_UBP"/>
</dbReference>
<dbReference type="GO" id="GO:0051453">
    <property type="term" value="P:regulation of intracellular pH"/>
    <property type="evidence" value="ECO:0007669"/>
    <property type="project" value="TreeGrafter"/>
</dbReference>
<dbReference type="AlphaFoldDB" id="A0A7W4TPD8"/>
<reference evidence="12 13" key="1">
    <citation type="submission" date="2020-08" db="EMBL/GenBank/DDBJ databases">
        <title>The Agave Microbiome: Exploring the role of microbial communities in plant adaptations to desert environments.</title>
        <authorList>
            <person name="Partida-Martinez L.P."/>
        </authorList>
    </citation>
    <scope>NUCLEOTIDE SEQUENCE [LARGE SCALE GENOMIC DNA]</scope>
    <source>
        <strain evidence="12 13">AS2.23</strain>
    </source>
</reference>
<dbReference type="PROSITE" id="PS50271">
    <property type="entry name" value="ZF_UBP"/>
    <property type="match status" value="1"/>
</dbReference>
<dbReference type="InterPro" id="IPR018422">
    <property type="entry name" value="Cation/H_exchanger_CPA1"/>
</dbReference>
<protein>
    <submittedName>
        <fullName evidence="12">CPA1 family monovalent cation:H+ antiporter</fullName>
    </submittedName>
</protein>
<dbReference type="GO" id="GO:0008270">
    <property type="term" value="F:zinc ion binding"/>
    <property type="evidence" value="ECO:0007669"/>
    <property type="project" value="InterPro"/>
</dbReference>
<keyword evidence="7" id="KW-0406">Ion transport</keyword>
<evidence type="ECO:0000256" key="4">
    <source>
        <dbReference type="ARBA" id="ARBA00022692"/>
    </source>
</evidence>
<dbReference type="PANTHER" id="PTHR10110">
    <property type="entry name" value="SODIUM/HYDROGEN EXCHANGER"/>
    <property type="match status" value="1"/>
</dbReference>
<evidence type="ECO:0000256" key="8">
    <source>
        <dbReference type="ARBA" id="ARBA00023136"/>
    </source>
</evidence>
<evidence type="ECO:0000259" key="11">
    <source>
        <dbReference type="PROSITE" id="PS50271"/>
    </source>
</evidence>
<evidence type="ECO:0000256" key="9">
    <source>
        <dbReference type="ARBA" id="ARBA00023201"/>
    </source>
</evidence>
<dbReference type="GO" id="GO:0015386">
    <property type="term" value="F:potassium:proton antiporter activity"/>
    <property type="evidence" value="ECO:0007669"/>
    <property type="project" value="TreeGrafter"/>
</dbReference>
<feature type="transmembrane region" description="Helical" evidence="10">
    <location>
        <begin position="181"/>
        <end position="202"/>
    </location>
</feature>
<comment type="subcellular location">
    <subcellularLocation>
        <location evidence="1">Cell membrane</location>
        <topology evidence="1">Multi-pass membrane protein</topology>
    </subcellularLocation>
</comment>
<feature type="domain" description="UBP-type" evidence="11">
    <location>
        <begin position="537"/>
        <end position="626"/>
    </location>
</feature>
<dbReference type="GO" id="GO:0098719">
    <property type="term" value="P:sodium ion import across plasma membrane"/>
    <property type="evidence" value="ECO:0007669"/>
    <property type="project" value="TreeGrafter"/>
</dbReference>
<sequence length="626" mass="65284">MEIAIALVALTVGVCVVSALCDRLRWPTPLVLVVVGAAVSLVPVVPEFSLGPELVLNGLLPPLLYATTARASLVDFNRNKTATLLLSVVLVVLTTLVVGWTTSWLLPGVALAACMALGAVVAPPDAVAASAIGQRLGLPRRVATLLEEESLLNDATALIALAAATSALTSELSPLHIGGEFVLAVVGAVLIGGVVAAVLALVRTRIRNPVLDTAVSFVAPYLAFLPAEALHVSGVLSVVVAGLALAHVSPKVQTAASRVAEALNWRTVAFLLENAVFLLIGLQFPLLVRGAADSGFGGGRILLVCAGVLVATVAARFAFVFAVAGILTAVPPWRRKAWPGAVSVLVSWAGMRGVVTLAAAQLIPEDVPGRDVLLLAAFAVVVGTLLVQGLSLPWVVRRVGLPAPDPAQDALQAAALGDAASAAGLRRLDELLTGDEPRHVVGQLRKRSKSRSHAAWERLGRPEADVSTPSAVYTRLRLEMLAAERAVVVEARDRGTAEPEVLQRALADVDFEEALLDRLDDLEPLAADRRLGGASDGGCAHLRTAGTRDDATARWGGPPTECAECVAVGATWVHLRTCLACGHTGCCDSSELRHSRAHFAGTAHPAIVSAEPGEAWRWCWVDEELG</sequence>
<keyword evidence="5 10" id="KW-1133">Transmembrane helix</keyword>
<proteinExistence type="predicted"/>
<keyword evidence="8 10" id="KW-0472">Membrane</keyword>
<organism evidence="12 13">
    <name type="scientific">Kineococcus radiotolerans</name>
    <dbReference type="NCBI Taxonomy" id="131568"/>
    <lineage>
        <taxon>Bacteria</taxon>
        <taxon>Bacillati</taxon>
        <taxon>Actinomycetota</taxon>
        <taxon>Actinomycetes</taxon>
        <taxon>Kineosporiales</taxon>
        <taxon>Kineosporiaceae</taxon>
        <taxon>Kineococcus</taxon>
    </lineage>
</organism>
<dbReference type="Gene3D" id="3.30.40.10">
    <property type="entry name" value="Zinc/RING finger domain, C3HC4 (zinc finger)"/>
    <property type="match status" value="1"/>
</dbReference>
<evidence type="ECO:0000256" key="7">
    <source>
        <dbReference type="ARBA" id="ARBA00023065"/>
    </source>
</evidence>
<reference evidence="12 13" key="2">
    <citation type="submission" date="2020-08" db="EMBL/GenBank/DDBJ databases">
        <authorList>
            <person name="Partida-Martinez L."/>
            <person name="Huntemann M."/>
            <person name="Clum A."/>
            <person name="Wang J."/>
            <person name="Palaniappan K."/>
            <person name="Ritter S."/>
            <person name="Chen I.-M."/>
            <person name="Stamatis D."/>
            <person name="Reddy T."/>
            <person name="O'Malley R."/>
            <person name="Daum C."/>
            <person name="Shapiro N."/>
            <person name="Ivanova N."/>
            <person name="Kyrpides N."/>
            <person name="Woyke T."/>
        </authorList>
    </citation>
    <scope>NUCLEOTIDE SEQUENCE [LARGE SCALE GENOMIC DNA]</scope>
    <source>
        <strain evidence="12 13">AS2.23</strain>
    </source>
</reference>
<dbReference type="EMBL" id="JACHVY010000003">
    <property type="protein sequence ID" value="MBB2902645.1"/>
    <property type="molecule type" value="Genomic_DNA"/>
</dbReference>
<keyword evidence="2" id="KW-0813">Transport</keyword>
<evidence type="ECO:0000256" key="10">
    <source>
        <dbReference type="SAM" id="Phobius"/>
    </source>
</evidence>
<feature type="transmembrane region" description="Helical" evidence="10">
    <location>
        <begin position="268"/>
        <end position="288"/>
    </location>
</feature>
<evidence type="ECO:0000313" key="12">
    <source>
        <dbReference type="EMBL" id="MBB2902645.1"/>
    </source>
</evidence>
<feature type="transmembrane region" description="Helical" evidence="10">
    <location>
        <begin position="338"/>
        <end position="360"/>
    </location>
</feature>
<feature type="transmembrane region" description="Helical" evidence="10">
    <location>
        <begin position="372"/>
        <end position="396"/>
    </location>
</feature>
<feature type="transmembrane region" description="Helical" evidence="10">
    <location>
        <begin position="29"/>
        <end position="50"/>
    </location>
</feature>
<gene>
    <name evidence="12" type="ORF">FHR75_003476</name>
</gene>
<name>A0A7W4TPD8_KINRA</name>
<dbReference type="PANTHER" id="PTHR10110:SF86">
    <property type="entry name" value="SODIUM_HYDROGEN EXCHANGER 7"/>
    <property type="match status" value="1"/>
</dbReference>
<dbReference type="Proteomes" id="UP000533269">
    <property type="component" value="Unassembled WGS sequence"/>
</dbReference>
<keyword evidence="9" id="KW-0739">Sodium transport</keyword>
<feature type="transmembrane region" description="Helical" evidence="10">
    <location>
        <begin position="82"/>
        <end position="102"/>
    </location>
</feature>
<evidence type="ECO:0000256" key="3">
    <source>
        <dbReference type="ARBA" id="ARBA00022475"/>
    </source>
</evidence>
<feature type="transmembrane region" description="Helical" evidence="10">
    <location>
        <begin position="300"/>
        <end position="326"/>
    </location>
</feature>
<dbReference type="SUPFAM" id="SSF57850">
    <property type="entry name" value="RING/U-box"/>
    <property type="match status" value="1"/>
</dbReference>
<evidence type="ECO:0000313" key="13">
    <source>
        <dbReference type="Proteomes" id="UP000533269"/>
    </source>
</evidence>
<feature type="transmembrane region" description="Helical" evidence="10">
    <location>
        <begin position="108"/>
        <end position="131"/>
    </location>
</feature>